<feature type="domain" description="CBS" evidence="6">
    <location>
        <begin position="286"/>
        <end position="344"/>
    </location>
</feature>
<keyword evidence="4 5" id="KW-1133">Transmembrane helix</keyword>
<organism evidence="8 9">
    <name type="scientific">Virgisporangium ochraceum</name>
    <dbReference type="NCBI Taxonomy" id="65505"/>
    <lineage>
        <taxon>Bacteria</taxon>
        <taxon>Bacillati</taxon>
        <taxon>Actinomycetota</taxon>
        <taxon>Actinomycetes</taxon>
        <taxon>Micromonosporales</taxon>
        <taxon>Micromonosporaceae</taxon>
        <taxon>Virgisporangium</taxon>
    </lineage>
</organism>
<keyword evidence="9" id="KW-1185">Reference proteome</keyword>
<dbReference type="PANTHER" id="PTHR43099">
    <property type="entry name" value="UPF0053 PROTEIN YRKA"/>
    <property type="match status" value="1"/>
</dbReference>
<dbReference type="SMART" id="SM00116">
    <property type="entry name" value="CBS"/>
    <property type="match status" value="2"/>
</dbReference>
<reference evidence="8" key="1">
    <citation type="submission" date="2021-01" db="EMBL/GenBank/DDBJ databases">
        <title>Whole genome shotgun sequence of Virgisporangium ochraceum NBRC 16418.</title>
        <authorList>
            <person name="Komaki H."/>
            <person name="Tamura T."/>
        </authorList>
    </citation>
    <scope>NUCLEOTIDE SEQUENCE</scope>
    <source>
        <strain evidence="8">NBRC 16418</strain>
    </source>
</reference>
<sequence>MSTGWSLTVSLILLILNAFFVAAEFALVASKRHRLEQAAAGGSRAARSALAGVRELSMMLAGAQLGITLCTLGLGALAKPTVAHLLEPAFEATGLPESAAYVVSFILAVAVVGFLHVVLGEMAPKSWAISHPETSALLLAVPFRAFTWLTRPALVALNGLANACLRLVKVEPQDELAQAHGPEELRMLIEASQEHGTLGRMEHDLLTAMLGLQNTTVRQVMTPAADIVTVAADAAARDVEQVSHRAGRSRIAVVDPVGEGRVVGIVHIRDAVRATTFDRAETAADLMAAPLRISADLPVARAVRAMREHRVQIAVAIGADDDDVVGIVALEDLLEEIIGEFDDETDPVPAAASARGGA</sequence>
<dbReference type="PROSITE" id="PS51371">
    <property type="entry name" value="CBS"/>
    <property type="match status" value="2"/>
</dbReference>
<name>A0A8J3ZMF8_9ACTN</name>
<gene>
    <name evidence="8" type="ORF">Voc01_004100</name>
</gene>
<dbReference type="Pfam" id="PF00571">
    <property type="entry name" value="CBS"/>
    <property type="match status" value="2"/>
</dbReference>
<evidence type="ECO:0000256" key="4">
    <source>
        <dbReference type="PROSITE-ProRule" id="PRU01193"/>
    </source>
</evidence>
<accession>A0A8J3ZMF8</accession>
<dbReference type="InterPro" id="IPR000644">
    <property type="entry name" value="CBS_dom"/>
</dbReference>
<evidence type="ECO:0000256" key="5">
    <source>
        <dbReference type="SAM" id="Phobius"/>
    </source>
</evidence>
<dbReference type="InterPro" id="IPR002550">
    <property type="entry name" value="CNNM"/>
</dbReference>
<evidence type="ECO:0000259" key="7">
    <source>
        <dbReference type="PROSITE" id="PS51846"/>
    </source>
</evidence>
<keyword evidence="4 5" id="KW-0812">Transmembrane</keyword>
<feature type="transmembrane region" description="Helical" evidence="5">
    <location>
        <begin position="6"/>
        <end position="27"/>
    </location>
</feature>
<keyword evidence="2" id="KW-1003">Cell membrane</keyword>
<evidence type="ECO:0000259" key="6">
    <source>
        <dbReference type="PROSITE" id="PS51371"/>
    </source>
</evidence>
<evidence type="ECO:0000256" key="3">
    <source>
        <dbReference type="PROSITE-ProRule" id="PRU00703"/>
    </source>
</evidence>
<dbReference type="InterPro" id="IPR051676">
    <property type="entry name" value="UPF0053_domain"/>
</dbReference>
<dbReference type="AlphaFoldDB" id="A0A8J3ZMF8"/>
<feature type="domain" description="CNNM transmembrane" evidence="7">
    <location>
        <begin position="1"/>
        <end position="202"/>
    </location>
</feature>
<feature type="domain" description="CBS" evidence="6">
    <location>
        <begin position="221"/>
        <end position="281"/>
    </location>
</feature>
<proteinExistence type="predicted"/>
<comment type="subcellular location">
    <subcellularLocation>
        <location evidence="1">Cell membrane</location>
        <topology evidence="1">Multi-pass membrane protein</topology>
    </subcellularLocation>
</comment>
<evidence type="ECO:0000313" key="8">
    <source>
        <dbReference type="EMBL" id="GIJ65493.1"/>
    </source>
</evidence>
<dbReference type="RefSeq" id="WP_203925499.1">
    <property type="nucleotide sequence ID" value="NZ_BOPH01000005.1"/>
</dbReference>
<evidence type="ECO:0000256" key="1">
    <source>
        <dbReference type="ARBA" id="ARBA00004651"/>
    </source>
</evidence>
<keyword evidence="3" id="KW-0129">CBS domain</keyword>
<dbReference type="SUPFAM" id="SSF54631">
    <property type="entry name" value="CBS-domain pair"/>
    <property type="match status" value="1"/>
</dbReference>
<feature type="transmembrane region" description="Helical" evidence="5">
    <location>
        <begin position="56"/>
        <end position="78"/>
    </location>
</feature>
<dbReference type="Proteomes" id="UP000635606">
    <property type="component" value="Unassembled WGS sequence"/>
</dbReference>
<dbReference type="GO" id="GO:0005886">
    <property type="term" value="C:plasma membrane"/>
    <property type="evidence" value="ECO:0007669"/>
    <property type="project" value="UniProtKB-SubCell"/>
</dbReference>
<evidence type="ECO:0000256" key="2">
    <source>
        <dbReference type="ARBA" id="ARBA00022475"/>
    </source>
</evidence>
<protein>
    <submittedName>
        <fullName evidence="8">Membrane protein</fullName>
    </submittedName>
</protein>
<dbReference type="InterPro" id="IPR046342">
    <property type="entry name" value="CBS_dom_sf"/>
</dbReference>
<dbReference type="Pfam" id="PF01595">
    <property type="entry name" value="CNNM"/>
    <property type="match status" value="1"/>
</dbReference>
<keyword evidence="4 5" id="KW-0472">Membrane</keyword>
<feature type="transmembrane region" description="Helical" evidence="5">
    <location>
        <begin position="98"/>
        <end position="119"/>
    </location>
</feature>
<dbReference type="PROSITE" id="PS51846">
    <property type="entry name" value="CNNM"/>
    <property type="match status" value="1"/>
</dbReference>
<dbReference type="Gene3D" id="3.10.580.10">
    <property type="entry name" value="CBS-domain"/>
    <property type="match status" value="1"/>
</dbReference>
<dbReference type="PANTHER" id="PTHR43099:SF5">
    <property type="entry name" value="HLYC_CORC FAMILY TRANSPORTER"/>
    <property type="match status" value="1"/>
</dbReference>
<dbReference type="EMBL" id="BOPH01000005">
    <property type="protein sequence ID" value="GIJ65493.1"/>
    <property type="molecule type" value="Genomic_DNA"/>
</dbReference>
<evidence type="ECO:0000313" key="9">
    <source>
        <dbReference type="Proteomes" id="UP000635606"/>
    </source>
</evidence>
<comment type="caution">
    <text evidence="8">The sequence shown here is derived from an EMBL/GenBank/DDBJ whole genome shotgun (WGS) entry which is preliminary data.</text>
</comment>